<feature type="transmembrane region" description="Helical" evidence="5">
    <location>
        <begin position="295"/>
        <end position="315"/>
    </location>
</feature>
<feature type="transmembrane region" description="Helical" evidence="5">
    <location>
        <begin position="149"/>
        <end position="169"/>
    </location>
</feature>
<accession>A0A841CVZ3</accession>
<feature type="transmembrane region" description="Helical" evidence="5">
    <location>
        <begin position="321"/>
        <end position="341"/>
    </location>
</feature>
<dbReference type="AlphaFoldDB" id="A0A841CVZ3"/>
<protein>
    <submittedName>
        <fullName evidence="7">ABC-2 type transport system permease protein</fullName>
    </submittedName>
</protein>
<evidence type="ECO:0000256" key="5">
    <source>
        <dbReference type="SAM" id="Phobius"/>
    </source>
</evidence>
<keyword evidence="2 5" id="KW-0812">Transmembrane</keyword>
<feature type="transmembrane region" description="Helical" evidence="5">
    <location>
        <begin position="35"/>
        <end position="56"/>
    </location>
</feature>
<keyword evidence="4 5" id="KW-0472">Membrane</keyword>
<evidence type="ECO:0000256" key="4">
    <source>
        <dbReference type="ARBA" id="ARBA00023136"/>
    </source>
</evidence>
<feature type="transmembrane region" description="Helical" evidence="5">
    <location>
        <begin position="228"/>
        <end position="255"/>
    </location>
</feature>
<feature type="domain" description="ABC-2 type transporter transmembrane" evidence="6">
    <location>
        <begin position="133"/>
        <end position="342"/>
    </location>
</feature>
<comment type="caution">
    <text evidence="7">The sequence shown here is derived from an EMBL/GenBank/DDBJ whole genome shotgun (WGS) entry which is preliminary data.</text>
</comment>
<evidence type="ECO:0000256" key="3">
    <source>
        <dbReference type="ARBA" id="ARBA00022989"/>
    </source>
</evidence>
<dbReference type="Proteomes" id="UP000547510">
    <property type="component" value="Unassembled WGS sequence"/>
</dbReference>
<dbReference type="EMBL" id="JACHJN010000011">
    <property type="protein sequence ID" value="MBB5959546.1"/>
    <property type="molecule type" value="Genomic_DNA"/>
</dbReference>
<evidence type="ECO:0000313" key="8">
    <source>
        <dbReference type="Proteomes" id="UP000547510"/>
    </source>
</evidence>
<feature type="transmembrane region" description="Helical" evidence="5">
    <location>
        <begin position="267"/>
        <end position="288"/>
    </location>
</feature>
<proteinExistence type="predicted"/>
<evidence type="ECO:0000256" key="2">
    <source>
        <dbReference type="ARBA" id="ARBA00022692"/>
    </source>
</evidence>
<name>A0A841CVZ3_9PSEU</name>
<dbReference type="Pfam" id="PF12698">
    <property type="entry name" value="ABC2_membrane_3"/>
    <property type="match status" value="1"/>
</dbReference>
<dbReference type="GO" id="GO:0016020">
    <property type="term" value="C:membrane"/>
    <property type="evidence" value="ECO:0007669"/>
    <property type="project" value="UniProtKB-SubCell"/>
</dbReference>
<dbReference type="RefSeq" id="WP_184696526.1">
    <property type="nucleotide sequence ID" value="NZ_JACHJN010000011.1"/>
</dbReference>
<feature type="transmembrane region" description="Helical" evidence="5">
    <location>
        <begin position="198"/>
        <end position="216"/>
    </location>
</feature>
<keyword evidence="3 5" id="KW-1133">Transmembrane helix</keyword>
<dbReference type="GO" id="GO:0140359">
    <property type="term" value="F:ABC-type transporter activity"/>
    <property type="evidence" value="ECO:0007669"/>
    <property type="project" value="InterPro"/>
</dbReference>
<keyword evidence="8" id="KW-1185">Reference proteome</keyword>
<evidence type="ECO:0000259" key="6">
    <source>
        <dbReference type="Pfam" id="PF12698"/>
    </source>
</evidence>
<organism evidence="7 8">
    <name type="scientific">Saccharothrix tamanrassetensis</name>
    <dbReference type="NCBI Taxonomy" id="1051531"/>
    <lineage>
        <taxon>Bacteria</taxon>
        <taxon>Bacillati</taxon>
        <taxon>Actinomycetota</taxon>
        <taxon>Actinomycetes</taxon>
        <taxon>Pseudonocardiales</taxon>
        <taxon>Pseudonocardiaceae</taxon>
        <taxon>Saccharothrix</taxon>
    </lineage>
</organism>
<dbReference type="PANTHER" id="PTHR43471">
    <property type="entry name" value="ABC TRANSPORTER PERMEASE"/>
    <property type="match status" value="1"/>
</dbReference>
<evidence type="ECO:0000313" key="7">
    <source>
        <dbReference type="EMBL" id="MBB5959546.1"/>
    </source>
</evidence>
<sequence>MTTATGHEGKTRGFAAATRLIAEREVKTFLRSKGFWIGLAVTVIGLFAMSILPTVLGGGQTKVAAVGAKAAEVLVGTDLEVRTVGDLSAAQDLVRSEEVEAAVVPDASGSGVRVVALNDPPTEVVAALRTAPPVDLLDASEVGQGQRQLVIMVFSLIFLLFGMGGTAIAQSTVTEKQTRIVEILVSTVPVRALLAGKIAGHVLLTIGQILVIAVAAPIALRLGGHSDLLALVAPALGWFVPFLVLGFVLLASMWAVTGSLVSRQEDLGSSMGLVVMLVLGPYFAVMFFADNASVLTVLSFVPFSSAIAMPVRMFAGQASAWEALASLGLLAGTAVLTVLLASRIYSGSLLHTGGKLALRKAWAREE</sequence>
<dbReference type="InterPro" id="IPR013525">
    <property type="entry name" value="ABC2_TM"/>
</dbReference>
<gene>
    <name evidence="7" type="ORF">FHS29_006167</name>
</gene>
<comment type="subcellular location">
    <subcellularLocation>
        <location evidence="1">Membrane</location>
        <topology evidence="1">Multi-pass membrane protein</topology>
    </subcellularLocation>
</comment>
<evidence type="ECO:0000256" key="1">
    <source>
        <dbReference type="ARBA" id="ARBA00004141"/>
    </source>
</evidence>
<reference evidence="7 8" key="1">
    <citation type="submission" date="2020-08" db="EMBL/GenBank/DDBJ databases">
        <title>Genomic Encyclopedia of Type Strains, Phase III (KMG-III): the genomes of soil and plant-associated and newly described type strains.</title>
        <authorList>
            <person name="Whitman W."/>
        </authorList>
    </citation>
    <scope>NUCLEOTIDE SEQUENCE [LARGE SCALE GENOMIC DNA]</scope>
    <source>
        <strain evidence="7 8">CECT 8640</strain>
    </source>
</reference>